<keyword evidence="4" id="KW-1185">Reference proteome</keyword>
<keyword evidence="2" id="KW-1133">Transmembrane helix</keyword>
<name>A0A5C6DW12_9BACT</name>
<dbReference type="Proteomes" id="UP000319143">
    <property type="component" value="Unassembled WGS sequence"/>
</dbReference>
<feature type="transmembrane region" description="Helical" evidence="2">
    <location>
        <begin position="15"/>
        <end position="32"/>
    </location>
</feature>
<evidence type="ECO:0000313" key="3">
    <source>
        <dbReference type="EMBL" id="TWU40920.1"/>
    </source>
</evidence>
<protein>
    <recommendedName>
        <fullName evidence="5">CcmD family protein</fullName>
    </recommendedName>
</protein>
<proteinExistence type="predicted"/>
<sequence>MFAQTSPWTLSPATLLWLVFSFFAAVLLFSTLNHRRTALTSALKAFVRRHDESAVPEVRGSSKVAEEAVADDDRDVTGGDAVPTE</sequence>
<dbReference type="OrthoDB" id="292409at2"/>
<comment type="caution">
    <text evidence="3">The sequence shown here is derived from an EMBL/GenBank/DDBJ whole genome shotgun (WGS) entry which is preliminary data.</text>
</comment>
<feature type="region of interest" description="Disordered" evidence="1">
    <location>
        <begin position="57"/>
        <end position="85"/>
    </location>
</feature>
<dbReference type="AlphaFoldDB" id="A0A5C6DW12"/>
<evidence type="ECO:0000256" key="1">
    <source>
        <dbReference type="SAM" id="MobiDB-lite"/>
    </source>
</evidence>
<gene>
    <name evidence="3" type="ORF">Poly41_17550</name>
</gene>
<evidence type="ECO:0000313" key="4">
    <source>
        <dbReference type="Proteomes" id="UP000319143"/>
    </source>
</evidence>
<keyword evidence="2" id="KW-0812">Transmembrane</keyword>
<keyword evidence="2" id="KW-0472">Membrane</keyword>
<reference evidence="3 4" key="1">
    <citation type="submission" date="2019-02" db="EMBL/GenBank/DDBJ databases">
        <title>Deep-cultivation of Planctomycetes and their phenomic and genomic characterization uncovers novel biology.</title>
        <authorList>
            <person name="Wiegand S."/>
            <person name="Jogler M."/>
            <person name="Boedeker C."/>
            <person name="Pinto D."/>
            <person name="Vollmers J."/>
            <person name="Rivas-Marin E."/>
            <person name="Kohn T."/>
            <person name="Peeters S.H."/>
            <person name="Heuer A."/>
            <person name="Rast P."/>
            <person name="Oberbeckmann S."/>
            <person name="Bunk B."/>
            <person name="Jeske O."/>
            <person name="Meyerdierks A."/>
            <person name="Storesund J.E."/>
            <person name="Kallscheuer N."/>
            <person name="Luecker S."/>
            <person name="Lage O.M."/>
            <person name="Pohl T."/>
            <person name="Merkel B.J."/>
            <person name="Hornburger P."/>
            <person name="Mueller R.-W."/>
            <person name="Bruemmer F."/>
            <person name="Labrenz M."/>
            <person name="Spormann A.M."/>
            <person name="Op Den Camp H."/>
            <person name="Overmann J."/>
            <person name="Amann R."/>
            <person name="Jetten M.S.M."/>
            <person name="Mascher T."/>
            <person name="Medema M.H."/>
            <person name="Devos D.P."/>
            <person name="Kaster A.-K."/>
            <person name="Ovreas L."/>
            <person name="Rohde M."/>
            <person name="Galperin M.Y."/>
            <person name="Jogler C."/>
        </authorList>
    </citation>
    <scope>NUCLEOTIDE SEQUENCE [LARGE SCALE GENOMIC DNA]</scope>
    <source>
        <strain evidence="3 4">Poly41</strain>
    </source>
</reference>
<accession>A0A5C6DW12</accession>
<organism evidence="3 4">
    <name type="scientific">Novipirellula artificiosorum</name>
    <dbReference type="NCBI Taxonomy" id="2528016"/>
    <lineage>
        <taxon>Bacteria</taxon>
        <taxon>Pseudomonadati</taxon>
        <taxon>Planctomycetota</taxon>
        <taxon>Planctomycetia</taxon>
        <taxon>Pirellulales</taxon>
        <taxon>Pirellulaceae</taxon>
        <taxon>Novipirellula</taxon>
    </lineage>
</organism>
<evidence type="ECO:0000256" key="2">
    <source>
        <dbReference type="SAM" id="Phobius"/>
    </source>
</evidence>
<evidence type="ECO:0008006" key="5">
    <source>
        <dbReference type="Google" id="ProtNLM"/>
    </source>
</evidence>
<dbReference type="EMBL" id="SJPV01000002">
    <property type="protein sequence ID" value="TWU40920.1"/>
    <property type="molecule type" value="Genomic_DNA"/>
</dbReference>
<dbReference type="RefSeq" id="WP_146525440.1">
    <property type="nucleotide sequence ID" value="NZ_SJPV01000002.1"/>
</dbReference>